<feature type="compositionally biased region" description="Basic and acidic residues" evidence="5">
    <location>
        <begin position="2232"/>
        <end position="2269"/>
    </location>
</feature>
<keyword evidence="4" id="KW-0539">Nucleus</keyword>
<dbReference type="OrthoDB" id="29024at2759"/>
<dbReference type="InterPro" id="IPR032302">
    <property type="entry name" value="THOC2_N"/>
</dbReference>
<dbReference type="KEGG" id="ffu:CLAFUR5_07052"/>
<dbReference type="PANTHER" id="PTHR21597">
    <property type="entry name" value="THO2 PROTEIN"/>
    <property type="match status" value="1"/>
</dbReference>
<sequence length="2367" mass="261897">MAPSTNKRKRPDRQASEDDVSGRPSPYRPEKSRTSRRTSQGKLATDEAESGRETESAAPEIRKSTEHHATSEPPANPPIRAATTTSRDGIETPAPASQRAPDASSEMNGNGVSDVVMKDRTTAKPSSPYRYQHVTCDLVASWAEAGSKSVVELARAADEMQLSDIMLELVRSALEGRLSGKHSGLAIREIISARKDDGLDVDFLAINTISFLYDASYKGAVLRELVASTGLDQQVMREELDIPLLQELGLVRITFDKMRTRKTTNALYRQANFNLLREESEGYAKLLTEFFSTAQEASNRPDDNPYIAEDAFQRVLALVGAFDLDVGRVLDITMDISASLLVKAYPFFVKFYRASSWWPQNEMLDNIKFDDQGFGSLPEWAFPRSGRTQRSDDDKAEVAKLTNSRDVLFWQRVKSVGMDAFFELGARKITNYDEVLPLLEFEAKPEVDSRGKEPDPHKRLRLNQDRKFMRDTRILPPPGNYDAAQLLGFKLRFYSSSARSRKDELPDNLIFLAALLIKIGFISLRDLYPHLHPSDEDMPKEKARLEKLKAEKEAKERPGGGMNALLMAGALADEGPPPRRMDKERSGAATPAQDKKAESKADEELPAPRNQKLVLLKGLLAIGALPEALHILGRFPWLAEFDYDLPQYIHRLGRHMLSKFAEFLQPLGDRPAIQNLRKQLFDTTAGADGTLVFTDRPAKRAIRHMYCDFVSKDDGNEYRHYYQDWSDNVPVCQTIEDVFLLCDTLLGYLGANVGQDVMLYGTLLRLAHQSLTTDRSENNRSRWLKLMKRLLVPALSCGKHNVQLSHQVFDLLCFWPTEIRYNVYAEWFTGATSRRPEVRTAFARNKAEVRDVLRRVSNDTSKRQSRALGKVALAAPGIVTMEVVSQIQSYSNMIPSLVECTKYFSPLAYDVLSWTLISSMSGAGQSRIQADGMLTSSWLSALSQFVAVLYSRQAHLNISPMLQYLASEFRVGDSKDLGMFEEILKEMAGIRPDMDINDAQVLAMAGGETLQIQILSQLSDRRHEKKGSAQRLVKALKGPGLIGQILVAIAQEQQMNAHHQSSRFMPLKVLGWNVDKVQACFQQYLEVLRYTLTAEEFEAAIPDATSLVRDYGIEPGTALTICRTALHHRMNATDAIIKQESSKQESDEKNGDIAMKDAAAVKEEIDNASGTPEPETGSVNTTDATATTSQPRPSPWHPVLEPIITNLTEHLPDLASRVSIPFYVTFWTLAHQDILMPMESYQKEVKRLDAEIIAIASDRSDVTAIVAKERDKRKRSLIDVREKLKQEPKQHLGAYMSVRNRISKKERHHWFARSDLANAAQRADLEAKHSALLQECFLPRAMLSPFDAFFSFQMLKILHDNGTTGFSLMHMLTQLFKKQQLTSIIFQCTEKESQNFGRFLCELLKLLMSWHADKATYEQEALGSTKKLPGFVKKWHEHGEPEVVMDWETYRRFIYNHHTCLSQALLSCFESKEYMHIRNGIIVLRSIWQVFPSVKHMGKNLIDHLERLNKEDDRNDIKVSAGTLFGFIKNGREKSWVLPQAFRLNDPAKDGPRAGSRATSARAETPQPSAGTPKLNASAAEFKPSPVTLVNGTGRKESAAGGPEDGEIEDEKPAKSKDGDVEMKDEATSVAKLTQKPSRGDVKAPSAARNTPRAESKPATPAPVDRRPPLSSSNSQRPDSSHQTPTVASRIEPVPSRPLPGQQSSRNSGRHGGRDDGYGRLERPSEARPGSRDQSPGHRSRGRTPPGAASRSYRDERPFDRPLERDARLPRDDARTISRRETPLQSRDRPQPVSRASDGGVHPDRMNHISSVVTADGQQGSRPSSRGTTTSEPPQQDGQVIVNPARLAMINADPSANASSPRRGREGLDTRRERDARPEERGPLRNDGRVRPPLDAPGRPEQQVDIAPTGPKRGRLREMGPPQSESSYGRLNASQDAPSGPRQSNGPPGRGGRNFTAPINTRNNDPPAASPTMSRPPDSPAAFRPPARQSSGSGQQFDRGSAHGSAPGTPASENGPAMHPSRAAAFGQVPPPINTSVAPNGPRNAAGSPTASAPSGPRGPGRAGLPSGTPTGPSPASAAPPSGPASANERQRRTERQRNSINATLQGTSNGAGPNGQGVNFRGASSRQPSFTAAPPNGPGSGPRSNVPTIASSMEPPLNRPQFDSRQSFDGPGNPQRQELFQSRQSDTPSRHREDDRSGRPRDSRDPSREPRRDNAGPMSQPPPPPPPGGPEDGRDRRGPRDDRRPRDQGIPRDGPARDSQQRHPERQPRGPGDMQGSFGGPPRPDWERGNEARGPRRDGPPDDGRRGGRMPGPNQDMRGPPRGPGAPDERREPSARGPRDDGAAQDRKRRHEETGGFDPKRRRSAK</sequence>
<dbReference type="InterPro" id="IPR040007">
    <property type="entry name" value="Tho2"/>
</dbReference>
<organism evidence="9 10">
    <name type="scientific">Passalora fulva</name>
    <name type="common">Tomato leaf mold</name>
    <name type="synonym">Cladosporium fulvum</name>
    <dbReference type="NCBI Taxonomy" id="5499"/>
    <lineage>
        <taxon>Eukaryota</taxon>
        <taxon>Fungi</taxon>
        <taxon>Dikarya</taxon>
        <taxon>Ascomycota</taxon>
        <taxon>Pezizomycotina</taxon>
        <taxon>Dothideomycetes</taxon>
        <taxon>Dothideomycetidae</taxon>
        <taxon>Mycosphaerellales</taxon>
        <taxon>Mycosphaerellaceae</taxon>
        <taxon>Fulvia</taxon>
    </lineage>
</organism>
<feature type="compositionally biased region" description="Polar residues" evidence="5">
    <location>
        <begin position="1923"/>
        <end position="1946"/>
    </location>
</feature>
<feature type="compositionally biased region" description="Basic residues" evidence="5">
    <location>
        <begin position="1"/>
        <end position="11"/>
    </location>
</feature>
<feature type="domain" description="THO complex subunitTHOC2 N-terminal" evidence="7">
    <location>
        <begin position="868"/>
        <end position="943"/>
    </location>
</feature>
<feature type="region of interest" description="Disordered" evidence="5">
    <location>
        <begin position="1543"/>
        <end position="2367"/>
    </location>
</feature>
<feature type="compositionally biased region" description="Low complexity" evidence="5">
    <location>
        <begin position="2045"/>
        <end position="2056"/>
    </location>
</feature>
<feature type="region of interest" description="Disordered" evidence="5">
    <location>
        <begin position="1166"/>
        <end position="1197"/>
    </location>
</feature>
<dbReference type="InterPro" id="IPR021726">
    <property type="entry name" value="THO_THOC2_N"/>
</dbReference>
<evidence type="ECO:0000259" key="8">
    <source>
        <dbReference type="Pfam" id="PF16134"/>
    </source>
</evidence>
<feature type="compositionally biased region" description="Basic and acidic residues" evidence="5">
    <location>
        <begin position="576"/>
        <end position="586"/>
    </location>
</feature>
<proteinExistence type="inferred from homology"/>
<feature type="compositionally biased region" description="Basic and acidic residues" evidence="5">
    <location>
        <begin position="593"/>
        <end position="603"/>
    </location>
</feature>
<keyword evidence="10" id="KW-1185">Reference proteome</keyword>
<feature type="compositionally biased region" description="Low complexity" evidence="5">
    <location>
        <begin position="2063"/>
        <end position="2088"/>
    </location>
</feature>
<feature type="region of interest" description="Disordered" evidence="5">
    <location>
        <begin position="1"/>
        <end position="112"/>
    </location>
</feature>
<feature type="compositionally biased region" description="Polar residues" evidence="5">
    <location>
        <begin position="2175"/>
        <end position="2188"/>
    </location>
</feature>
<feature type="compositionally biased region" description="Pro residues" evidence="5">
    <location>
        <begin position="2220"/>
        <end position="2230"/>
    </location>
</feature>
<feature type="compositionally biased region" description="Polar residues" evidence="5">
    <location>
        <begin position="1177"/>
        <end position="1191"/>
    </location>
</feature>
<accession>A0A9Q8PAN2</accession>
<dbReference type="EMBL" id="CP090168">
    <property type="protein sequence ID" value="UJO18931.1"/>
    <property type="molecule type" value="Genomic_DNA"/>
</dbReference>
<evidence type="ECO:0000313" key="9">
    <source>
        <dbReference type="EMBL" id="UJO18931.1"/>
    </source>
</evidence>
<protein>
    <recommendedName>
        <fullName evidence="3">THO complex subunit 2</fullName>
    </recommendedName>
</protein>
<dbReference type="GO" id="GO:0000445">
    <property type="term" value="C:THO complex part of transcription export complex"/>
    <property type="evidence" value="ECO:0007669"/>
    <property type="project" value="TreeGrafter"/>
</dbReference>
<feature type="region of interest" description="Disordered" evidence="5">
    <location>
        <begin position="571"/>
        <end position="605"/>
    </location>
</feature>
<feature type="compositionally biased region" description="Polar residues" evidence="5">
    <location>
        <begin position="1808"/>
        <end position="1819"/>
    </location>
</feature>
<comment type="similarity">
    <text evidence="2">Belongs to the THOC2 family.</text>
</comment>
<feature type="compositionally biased region" description="Basic and acidic residues" evidence="5">
    <location>
        <begin position="2285"/>
        <end position="2307"/>
    </location>
</feature>
<reference evidence="9" key="1">
    <citation type="submission" date="2021-12" db="EMBL/GenBank/DDBJ databases">
        <authorList>
            <person name="Zaccaron A."/>
            <person name="Stergiopoulos I."/>
        </authorList>
    </citation>
    <scope>NUCLEOTIDE SEQUENCE</scope>
    <source>
        <strain evidence="9">Race5_Kim</strain>
    </source>
</reference>
<evidence type="ECO:0000256" key="3">
    <source>
        <dbReference type="ARBA" id="ARBA00019596"/>
    </source>
</evidence>
<dbReference type="Pfam" id="PF16134">
    <property type="entry name" value="THOC2_N"/>
    <property type="match status" value="1"/>
</dbReference>
<feature type="domain" description="THO complex subunit 2 N-terminal" evidence="8">
    <location>
        <begin position="134"/>
        <end position="866"/>
    </location>
</feature>
<dbReference type="PANTHER" id="PTHR21597:SF0">
    <property type="entry name" value="THO COMPLEX SUBUNIT 2"/>
    <property type="match status" value="1"/>
</dbReference>
<comment type="subcellular location">
    <subcellularLocation>
        <location evidence="1">Nucleus</location>
    </subcellularLocation>
</comment>
<evidence type="ECO:0000256" key="2">
    <source>
        <dbReference type="ARBA" id="ARBA00007857"/>
    </source>
</evidence>
<reference evidence="9" key="2">
    <citation type="journal article" date="2022" name="Microb. Genom.">
        <title>A chromosome-scale genome assembly of the tomato pathogen Cladosporium fulvum reveals a compartmentalized genome architecture and the presence of a dispensable chromosome.</title>
        <authorList>
            <person name="Zaccaron A.Z."/>
            <person name="Chen L.H."/>
            <person name="Samaras A."/>
            <person name="Stergiopoulos I."/>
        </authorList>
    </citation>
    <scope>NUCLEOTIDE SEQUENCE</scope>
    <source>
        <strain evidence="9">Race5_Kim</strain>
    </source>
</reference>
<feature type="compositionally biased region" description="Basic and acidic residues" evidence="5">
    <location>
        <begin position="2089"/>
        <end position="2098"/>
    </location>
</feature>
<feature type="compositionally biased region" description="Basic and acidic residues" evidence="5">
    <location>
        <begin position="1611"/>
        <end position="1627"/>
    </location>
</feature>
<gene>
    <name evidence="9" type="ORF">CLAFUR5_07052</name>
</gene>
<dbReference type="GeneID" id="71986930"/>
<feature type="compositionally biased region" description="Polar residues" evidence="5">
    <location>
        <begin position="1670"/>
        <end position="1687"/>
    </location>
</feature>
<feature type="compositionally biased region" description="Polar residues" evidence="5">
    <location>
        <begin position="2100"/>
        <end position="2112"/>
    </location>
</feature>
<evidence type="ECO:0000256" key="4">
    <source>
        <dbReference type="ARBA" id="ARBA00023242"/>
    </source>
</evidence>
<feature type="compositionally biased region" description="Basic and acidic residues" evidence="5">
    <location>
        <begin position="1712"/>
        <end position="1731"/>
    </location>
</feature>
<evidence type="ECO:0000313" key="10">
    <source>
        <dbReference type="Proteomes" id="UP000756132"/>
    </source>
</evidence>
<dbReference type="OMA" id="QERWTCI"/>
<feature type="compositionally biased region" description="Basic and acidic residues" evidence="5">
    <location>
        <begin position="2328"/>
        <end position="2355"/>
    </location>
</feature>
<feature type="compositionally biased region" description="Basic and acidic residues" evidence="5">
    <location>
        <begin position="49"/>
        <end position="70"/>
    </location>
</feature>
<dbReference type="Proteomes" id="UP000756132">
    <property type="component" value="Chromosome 6"/>
</dbReference>
<evidence type="ECO:0000256" key="5">
    <source>
        <dbReference type="SAM" id="MobiDB-lite"/>
    </source>
</evidence>
<feature type="compositionally biased region" description="Basic and acidic residues" evidence="5">
    <location>
        <begin position="2189"/>
        <end position="2215"/>
    </location>
</feature>
<evidence type="ECO:0000256" key="1">
    <source>
        <dbReference type="ARBA" id="ARBA00004123"/>
    </source>
</evidence>
<feature type="compositionally biased region" description="Polar residues" evidence="5">
    <location>
        <begin position="1988"/>
        <end position="1998"/>
    </location>
</feature>
<feature type="domain" description="THO complex subunitTHOC2 C-terminal" evidence="6">
    <location>
        <begin position="1217"/>
        <end position="1526"/>
    </location>
</feature>
<dbReference type="Pfam" id="PF11732">
    <property type="entry name" value="Thoc2"/>
    <property type="match status" value="1"/>
</dbReference>
<dbReference type="GO" id="GO:0006406">
    <property type="term" value="P:mRNA export from nucleus"/>
    <property type="evidence" value="ECO:0007669"/>
    <property type="project" value="InterPro"/>
</dbReference>
<feature type="compositionally biased region" description="Low complexity" evidence="5">
    <location>
        <begin position="1820"/>
        <end position="1834"/>
    </location>
</feature>
<dbReference type="RefSeq" id="XP_047763297.1">
    <property type="nucleotide sequence ID" value="XM_047906200.1"/>
</dbReference>
<feature type="compositionally biased region" description="Basic and acidic residues" evidence="5">
    <location>
        <begin position="1752"/>
        <end position="1790"/>
    </location>
</feature>
<dbReference type="InterPro" id="IPR021418">
    <property type="entry name" value="THO_THOC2_C"/>
</dbReference>
<evidence type="ECO:0000259" key="7">
    <source>
        <dbReference type="Pfam" id="PF11732"/>
    </source>
</evidence>
<evidence type="ECO:0000259" key="6">
    <source>
        <dbReference type="Pfam" id="PF11262"/>
    </source>
</evidence>
<name>A0A9Q8PAN2_PASFU</name>
<dbReference type="GO" id="GO:0006397">
    <property type="term" value="P:mRNA processing"/>
    <property type="evidence" value="ECO:0007669"/>
    <property type="project" value="InterPro"/>
</dbReference>
<dbReference type="Pfam" id="PF11262">
    <property type="entry name" value="Tho2"/>
    <property type="match status" value="1"/>
</dbReference>
<dbReference type="GO" id="GO:0003729">
    <property type="term" value="F:mRNA binding"/>
    <property type="evidence" value="ECO:0007669"/>
    <property type="project" value="TreeGrafter"/>
</dbReference>
<feature type="compositionally biased region" description="Basic and acidic residues" evidence="5">
    <location>
        <begin position="1863"/>
        <end position="1892"/>
    </location>
</feature>